<feature type="domain" description="Protein kinase" evidence="1">
    <location>
        <begin position="40"/>
        <end position="310"/>
    </location>
</feature>
<dbReference type="GO" id="GO:0005524">
    <property type="term" value="F:ATP binding"/>
    <property type="evidence" value="ECO:0007669"/>
    <property type="project" value="InterPro"/>
</dbReference>
<dbReference type="Pfam" id="PF00069">
    <property type="entry name" value="Pkinase"/>
    <property type="match status" value="1"/>
</dbReference>
<evidence type="ECO:0000313" key="2">
    <source>
        <dbReference type="EMBL" id="RCI02102.1"/>
    </source>
</evidence>
<dbReference type="InterPro" id="IPR008271">
    <property type="entry name" value="Ser/Thr_kinase_AS"/>
</dbReference>
<dbReference type="InterPro" id="IPR045269">
    <property type="entry name" value="Atg1-like"/>
</dbReference>
<keyword evidence="2" id="KW-0808">Transferase</keyword>
<evidence type="ECO:0000313" key="3">
    <source>
        <dbReference type="Proteomes" id="UP000253551"/>
    </source>
</evidence>
<reference evidence="2 3" key="1">
    <citation type="journal article" date="2018" name="G3 (Bethesda)">
        <title>Phylogenetic and Phylogenomic Definition of Rhizopus Species.</title>
        <authorList>
            <person name="Gryganskyi A.P."/>
            <person name="Golan J."/>
            <person name="Dolatabadi S."/>
            <person name="Mondo S."/>
            <person name="Robb S."/>
            <person name="Idnurm A."/>
            <person name="Muszewska A."/>
            <person name="Steczkiewicz K."/>
            <person name="Masonjones S."/>
            <person name="Liao H.L."/>
            <person name="Gajdeczka M.T."/>
            <person name="Anike F."/>
            <person name="Vuek A."/>
            <person name="Anishchenko I.M."/>
            <person name="Voigt K."/>
            <person name="de Hoog G.S."/>
            <person name="Smith M.E."/>
            <person name="Heitman J."/>
            <person name="Vilgalys R."/>
            <person name="Stajich J.E."/>
        </authorList>
    </citation>
    <scope>NUCLEOTIDE SEQUENCE [LARGE SCALE GENOMIC DNA]</scope>
    <source>
        <strain evidence="2 3">LSU 92-RS-03</strain>
    </source>
</reference>
<gene>
    <name evidence="2" type="primary">SAT4_15</name>
    <name evidence="2" type="ORF">CU098_011570</name>
</gene>
<name>A0A367KJS2_RHIST</name>
<dbReference type="SMART" id="SM00220">
    <property type="entry name" value="S_TKc"/>
    <property type="match status" value="1"/>
</dbReference>
<accession>A0A367KJS2</accession>
<dbReference type="GO" id="GO:0010506">
    <property type="term" value="P:regulation of autophagy"/>
    <property type="evidence" value="ECO:0007669"/>
    <property type="project" value="InterPro"/>
</dbReference>
<protein>
    <submittedName>
        <fullName evidence="2">Serine/threonine-protein kinase HAL4/sat4</fullName>
    </submittedName>
</protein>
<evidence type="ECO:0000259" key="1">
    <source>
        <dbReference type="PROSITE" id="PS50011"/>
    </source>
</evidence>
<dbReference type="AlphaFoldDB" id="A0A367KJS2"/>
<dbReference type="InterPro" id="IPR011009">
    <property type="entry name" value="Kinase-like_dom_sf"/>
</dbReference>
<dbReference type="Proteomes" id="UP000253551">
    <property type="component" value="Unassembled WGS sequence"/>
</dbReference>
<dbReference type="CDD" id="cd13994">
    <property type="entry name" value="STKc_HAL4_like"/>
    <property type="match status" value="1"/>
</dbReference>
<dbReference type="InterPro" id="IPR000719">
    <property type="entry name" value="Prot_kinase_dom"/>
</dbReference>
<comment type="caution">
    <text evidence="2">The sequence shown here is derived from an EMBL/GenBank/DDBJ whole genome shotgun (WGS) entry which is preliminary data.</text>
</comment>
<organism evidence="2 3">
    <name type="scientific">Rhizopus stolonifer</name>
    <name type="common">Rhizopus nigricans</name>
    <dbReference type="NCBI Taxonomy" id="4846"/>
    <lineage>
        <taxon>Eukaryota</taxon>
        <taxon>Fungi</taxon>
        <taxon>Fungi incertae sedis</taxon>
        <taxon>Mucoromycota</taxon>
        <taxon>Mucoromycotina</taxon>
        <taxon>Mucoromycetes</taxon>
        <taxon>Mucorales</taxon>
        <taxon>Mucorineae</taxon>
        <taxon>Rhizopodaceae</taxon>
        <taxon>Rhizopus</taxon>
    </lineage>
</organism>
<dbReference type="PROSITE" id="PS00108">
    <property type="entry name" value="PROTEIN_KINASE_ST"/>
    <property type="match status" value="1"/>
</dbReference>
<dbReference type="STRING" id="4846.A0A367KJS2"/>
<dbReference type="GO" id="GO:0005737">
    <property type="term" value="C:cytoplasm"/>
    <property type="evidence" value="ECO:0007669"/>
    <property type="project" value="TreeGrafter"/>
</dbReference>
<dbReference type="Gene3D" id="1.10.510.10">
    <property type="entry name" value="Transferase(Phosphotransferase) domain 1"/>
    <property type="match status" value="1"/>
</dbReference>
<dbReference type="GO" id="GO:0004674">
    <property type="term" value="F:protein serine/threonine kinase activity"/>
    <property type="evidence" value="ECO:0007669"/>
    <property type="project" value="InterPro"/>
</dbReference>
<proteinExistence type="predicted"/>
<dbReference type="PANTHER" id="PTHR24348">
    <property type="entry name" value="SERINE/THREONINE-PROTEIN KINASE UNC-51-RELATED"/>
    <property type="match status" value="1"/>
</dbReference>
<dbReference type="PROSITE" id="PS50011">
    <property type="entry name" value="PROTEIN_KINASE_DOM"/>
    <property type="match status" value="1"/>
</dbReference>
<dbReference type="OrthoDB" id="6513151at2759"/>
<keyword evidence="2" id="KW-0418">Kinase</keyword>
<dbReference type="EMBL" id="PJQM01001531">
    <property type="protein sequence ID" value="RCI02102.1"/>
    <property type="molecule type" value="Genomic_DNA"/>
</dbReference>
<sequence length="310" mass="35566">MNQDTHNTAKPIKVIHRLVNKITRQFEKKYPNRRLNQYGTLQKRIAGTGASATVNIIQNRNSLYAVKVFQKNKQKTHETPLMKKRLLSEYCISSVLNHPNVIKTIDLVLDTKYRYCIIMEYCPEGDLYSWIKEGRLTGLRTINGLFKQLLQGLLYLHSLGVAHRDIKPENLLIQSTGGHYQLKITDFGEADVFRESLQTESRLSDGMCGSLPYMAPEIFQNSSYDASQADVWSAAIVYTCMRLKGVPFFSARSSDANYQHYQTQYIKRKYPAFGALDKESQDLLYDMLNPAPEKRFTVQDVLKLTCMANV</sequence>
<keyword evidence="3" id="KW-1185">Reference proteome</keyword>
<dbReference type="SUPFAM" id="SSF56112">
    <property type="entry name" value="Protein kinase-like (PK-like)"/>
    <property type="match status" value="1"/>
</dbReference>